<keyword evidence="1" id="KW-0547">Nucleotide-binding</keyword>
<dbReference type="Gene3D" id="3.30.420.40">
    <property type="match status" value="2"/>
</dbReference>
<protein>
    <submittedName>
        <fullName evidence="3">Uncharacterized protein</fullName>
    </submittedName>
</protein>
<dbReference type="Pfam" id="PF00012">
    <property type="entry name" value="HSP70"/>
    <property type="match status" value="1"/>
</dbReference>
<dbReference type="GO" id="GO:0140662">
    <property type="term" value="F:ATP-dependent protein folding chaperone"/>
    <property type="evidence" value="ECO:0007669"/>
    <property type="project" value="InterPro"/>
</dbReference>
<sequence length="104" mass="11705">MHRNALVFSGVKTNLLGNFFEMQRSAFEWISRKVTKWSKRWEEWLTDPAMNGGNEEGRRWSGFCVIETINEPVAAATACGLGKQDDITVLVVFHLGGATFDILV</sequence>
<evidence type="ECO:0000256" key="1">
    <source>
        <dbReference type="ARBA" id="ARBA00022741"/>
    </source>
</evidence>
<dbReference type="EMBL" id="JARYMX010000004">
    <property type="protein sequence ID" value="KAJ9554407.1"/>
    <property type="molecule type" value="Genomic_DNA"/>
</dbReference>
<dbReference type="InterPro" id="IPR013126">
    <property type="entry name" value="Hsp_70_fam"/>
</dbReference>
<keyword evidence="2" id="KW-0067">ATP-binding</keyword>
<organism evidence="3 4">
    <name type="scientific">Centaurea solstitialis</name>
    <name type="common">yellow star-thistle</name>
    <dbReference type="NCBI Taxonomy" id="347529"/>
    <lineage>
        <taxon>Eukaryota</taxon>
        <taxon>Viridiplantae</taxon>
        <taxon>Streptophyta</taxon>
        <taxon>Embryophyta</taxon>
        <taxon>Tracheophyta</taxon>
        <taxon>Spermatophyta</taxon>
        <taxon>Magnoliopsida</taxon>
        <taxon>eudicotyledons</taxon>
        <taxon>Gunneridae</taxon>
        <taxon>Pentapetalae</taxon>
        <taxon>asterids</taxon>
        <taxon>campanulids</taxon>
        <taxon>Asterales</taxon>
        <taxon>Asteraceae</taxon>
        <taxon>Carduoideae</taxon>
        <taxon>Cardueae</taxon>
        <taxon>Centaureinae</taxon>
        <taxon>Centaurea</taxon>
    </lineage>
</organism>
<proteinExistence type="predicted"/>
<accession>A0AA38WAH8</accession>
<dbReference type="AlphaFoldDB" id="A0AA38WAH8"/>
<comment type="caution">
    <text evidence="3">The sequence shown here is derived from an EMBL/GenBank/DDBJ whole genome shotgun (WGS) entry which is preliminary data.</text>
</comment>
<evidence type="ECO:0000313" key="4">
    <source>
        <dbReference type="Proteomes" id="UP001172457"/>
    </source>
</evidence>
<name>A0AA38WAH8_9ASTR</name>
<evidence type="ECO:0000313" key="3">
    <source>
        <dbReference type="EMBL" id="KAJ9554407.1"/>
    </source>
</evidence>
<dbReference type="GO" id="GO:0005524">
    <property type="term" value="F:ATP binding"/>
    <property type="evidence" value="ECO:0007669"/>
    <property type="project" value="UniProtKB-KW"/>
</dbReference>
<gene>
    <name evidence="3" type="ORF">OSB04_018452</name>
</gene>
<dbReference type="Proteomes" id="UP001172457">
    <property type="component" value="Chromosome 4"/>
</dbReference>
<evidence type="ECO:0000256" key="2">
    <source>
        <dbReference type="ARBA" id="ARBA00022840"/>
    </source>
</evidence>
<keyword evidence="4" id="KW-1185">Reference proteome</keyword>
<reference evidence="3" key="1">
    <citation type="submission" date="2023-03" db="EMBL/GenBank/DDBJ databases">
        <title>Chromosome-scale reference genome and RAD-based genetic map of yellow starthistle (Centaurea solstitialis) reveal putative structural variation and QTLs associated with invader traits.</title>
        <authorList>
            <person name="Reatini B."/>
            <person name="Cang F.A."/>
            <person name="Jiang Q."/>
            <person name="Mckibben M.T.W."/>
            <person name="Barker M.S."/>
            <person name="Rieseberg L.H."/>
            <person name="Dlugosch K.M."/>
        </authorList>
    </citation>
    <scope>NUCLEOTIDE SEQUENCE</scope>
    <source>
        <strain evidence="3">CAN-66</strain>
        <tissue evidence="3">Leaf</tissue>
    </source>
</reference>